<dbReference type="STRING" id="157652.A0A371HNE7"/>
<organism evidence="3 4">
    <name type="scientific">Mucuna pruriens</name>
    <name type="common">Velvet bean</name>
    <name type="synonym">Dolichos pruriens</name>
    <dbReference type="NCBI Taxonomy" id="157652"/>
    <lineage>
        <taxon>Eukaryota</taxon>
        <taxon>Viridiplantae</taxon>
        <taxon>Streptophyta</taxon>
        <taxon>Embryophyta</taxon>
        <taxon>Tracheophyta</taxon>
        <taxon>Spermatophyta</taxon>
        <taxon>Magnoliopsida</taxon>
        <taxon>eudicotyledons</taxon>
        <taxon>Gunneridae</taxon>
        <taxon>Pentapetalae</taxon>
        <taxon>rosids</taxon>
        <taxon>fabids</taxon>
        <taxon>Fabales</taxon>
        <taxon>Fabaceae</taxon>
        <taxon>Papilionoideae</taxon>
        <taxon>50 kb inversion clade</taxon>
        <taxon>NPAAA clade</taxon>
        <taxon>indigoferoid/millettioid clade</taxon>
        <taxon>Phaseoleae</taxon>
        <taxon>Mucuna</taxon>
    </lineage>
</organism>
<dbReference type="InterPro" id="IPR010028">
    <property type="entry name" value="Acid_phosphatase_pln"/>
</dbReference>
<dbReference type="EMBL" id="QJKJ01002102">
    <property type="protein sequence ID" value="RDY04328.1"/>
    <property type="molecule type" value="Genomic_DNA"/>
</dbReference>
<keyword evidence="2" id="KW-0472">Membrane</keyword>
<dbReference type="InterPro" id="IPR036412">
    <property type="entry name" value="HAD-like_sf"/>
</dbReference>
<gene>
    <name evidence="3" type="primary">APS1</name>
    <name evidence="3" type="ORF">CR513_11974</name>
</gene>
<feature type="non-terminal residue" evidence="3">
    <location>
        <position position="369"/>
    </location>
</feature>
<dbReference type="PANTHER" id="PTHR31284">
    <property type="entry name" value="ACID PHOSPHATASE-LIKE PROTEIN"/>
    <property type="match status" value="1"/>
</dbReference>
<dbReference type="Pfam" id="PF03767">
    <property type="entry name" value="Acid_phosphat_B"/>
    <property type="match status" value="1"/>
</dbReference>
<accession>A0A371HNE7</accession>
<keyword evidence="2" id="KW-0812">Transmembrane</keyword>
<dbReference type="SUPFAM" id="SSF56784">
    <property type="entry name" value="HAD-like"/>
    <property type="match status" value="1"/>
</dbReference>
<comment type="caution">
    <text evidence="3">The sequence shown here is derived from an EMBL/GenBank/DDBJ whole genome shotgun (WGS) entry which is preliminary data.</text>
</comment>
<dbReference type="NCBIfam" id="TIGR01675">
    <property type="entry name" value="plant-AP"/>
    <property type="match status" value="1"/>
</dbReference>
<evidence type="ECO:0000313" key="3">
    <source>
        <dbReference type="EMBL" id="RDY04328.1"/>
    </source>
</evidence>
<dbReference type="GO" id="GO:0003993">
    <property type="term" value="F:acid phosphatase activity"/>
    <property type="evidence" value="ECO:0007669"/>
    <property type="project" value="InterPro"/>
</dbReference>
<dbReference type="Gene3D" id="3.40.50.1000">
    <property type="entry name" value="HAD superfamily/HAD-like"/>
    <property type="match status" value="1"/>
</dbReference>
<dbReference type="InterPro" id="IPR005519">
    <property type="entry name" value="Acid_phosphat_B-like"/>
</dbReference>
<proteinExistence type="predicted"/>
<dbReference type="InterPro" id="IPR023214">
    <property type="entry name" value="HAD_sf"/>
</dbReference>
<evidence type="ECO:0000256" key="1">
    <source>
        <dbReference type="ARBA" id="ARBA00022729"/>
    </source>
</evidence>
<keyword evidence="4" id="KW-1185">Reference proteome</keyword>
<keyword evidence="2" id="KW-1133">Transmembrane helix</keyword>
<dbReference type="AlphaFoldDB" id="A0A371HNE7"/>
<dbReference type="Proteomes" id="UP000257109">
    <property type="component" value="Unassembled WGS sequence"/>
</dbReference>
<dbReference type="CDD" id="cd07535">
    <property type="entry name" value="HAD_VSP"/>
    <property type="match status" value="1"/>
</dbReference>
<dbReference type="OrthoDB" id="59415at2759"/>
<evidence type="ECO:0000256" key="2">
    <source>
        <dbReference type="SAM" id="Phobius"/>
    </source>
</evidence>
<feature type="transmembrane region" description="Helical" evidence="2">
    <location>
        <begin position="58"/>
        <end position="80"/>
    </location>
</feature>
<evidence type="ECO:0000313" key="4">
    <source>
        <dbReference type="Proteomes" id="UP000257109"/>
    </source>
</evidence>
<feature type="non-terminal residue" evidence="3">
    <location>
        <position position="1"/>
    </location>
</feature>
<protein>
    <submittedName>
        <fullName evidence="3">Acid phosphatase 1</fullName>
    </submittedName>
</protein>
<reference evidence="3" key="1">
    <citation type="submission" date="2018-05" db="EMBL/GenBank/DDBJ databases">
        <title>Draft genome of Mucuna pruriens seed.</title>
        <authorList>
            <person name="Nnadi N.E."/>
            <person name="Vos R."/>
            <person name="Hasami M.H."/>
            <person name="Devisetty U.K."/>
            <person name="Aguiy J.C."/>
        </authorList>
    </citation>
    <scope>NUCLEOTIDE SEQUENCE [LARGE SCALE GENOMIC DNA]</scope>
    <source>
        <strain evidence="3">JCA_2017</strain>
    </source>
</reference>
<dbReference type="PANTHER" id="PTHR31284:SF24">
    <property type="entry name" value="ACID PHOSPHATASE"/>
    <property type="match status" value="1"/>
</dbReference>
<keyword evidence="1" id="KW-0732">Signal</keyword>
<sequence length="369" mass="42400">SSFVANTFNHTHVTWSHLKPLQFAHINTLKRNGCCSIICYIPPFHALVVKREKKMGKAIWWCLVLTCLFIPLAVADWNILRHQTHDGLKISLKNYCESWRMNVELHNIRNFQVVPEECIEYIGRYVKSTQYQVDSQRATEECLVYLSTSCDLKIDGGDAWIFDIDDTLLSTVPYYKNNLYGGRKLNVTSLEEWMSKGNAPALDHSLKLYNELKSRGVQIFLVTARKEHLRSATIDNLVKVGYYGWTKIVFREPADELVSVQKYKSDVRKQIMNDGYRIWGIVGDQYSSIEGIPSPRRAFKLPNPMYYRLDLYAVAIHAARFSDVPLEGFDVYPSVYRVERGQVMVGSDQGEASCAEDISAQRVYLDPES</sequence>
<name>A0A371HNE7_MUCPR</name>